<organism evidence="2 3">
    <name type="scientific">Actinomycetospora chlora</name>
    <dbReference type="NCBI Taxonomy" id="663608"/>
    <lineage>
        <taxon>Bacteria</taxon>
        <taxon>Bacillati</taxon>
        <taxon>Actinomycetota</taxon>
        <taxon>Actinomycetes</taxon>
        <taxon>Pseudonocardiales</taxon>
        <taxon>Pseudonocardiaceae</taxon>
        <taxon>Actinomycetospora</taxon>
    </lineage>
</organism>
<dbReference type="RefSeq" id="WP_345410318.1">
    <property type="nucleotide sequence ID" value="NZ_BAABHO010000001.1"/>
</dbReference>
<evidence type="ECO:0000259" key="1">
    <source>
        <dbReference type="Pfam" id="PF09994"/>
    </source>
</evidence>
<evidence type="ECO:0000313" key="3">
    <source>
        <dbReference type="Proteomes" id="UP001500928"/>
    </source>
</evidence>
<feature type="domain" description="T6SS Phospholipase effector Tle1-like catalytic" evidence="1">
    <location>
        <begin position="2"/>
        <end position="261"/>
    </location>
</feature>
<dbReference type="EMBL" id="BAABHO010000001">
    <property type="protein sequence ID" value="GAA4772891.1"/>
    <property type="molecule type" value="Genomic_DNA"/>
</dbReference>
<dbReference type="PANTHER" id="PTHR33840:SF1">
    <property type="entry name" value="TLE1 PHOSPHOLIPASE DOMAIN-CONTAINING PROTEIN"/>
    <property type="match status" value="1"/>
</dbReference>
<dbReference type="InterPro" id="IPR018712">
    <property type="entry name" value="Tle1-like_cat"/>
</dbReference>
<evidence type="ECO:0000313" key="2">
    <source>
        <dbReference type="EMBL" id="GAA4772891.1"/>
    </source>
</evidence>
<reference evidence="3" key="1">
    <citation type="journal article" date="2019" name="Int. J. Syst. Evol. Microbiol.">
        <title>The Global Catalogue of Microorganisms (GCM) 10K type strain sequencing project: providing services to taxonomists for standard genome sequencing and annotation.</title>
        <authorList>
            <consortium name="The Broad Institute Genomics Platform"/>
            <consortium name="The Broad Institute Genome Sequencing Center for Infectious Disease"/>
            <person name="Wu L."/>
            <person name="Ma J."/>
        </authorList>
    </citation>
    <scope>NUCLEOTIDE SEQUENCE [LARGE SCALE GENOMIC DNA]</scope>
    <source>
        <strain evidence="3">JCM 17979</strain>
    </source>
</reference>
<sequence length="345" mass="38345">MKRLVVCCDGTWNTPDEVDEHHVPCPTNISRIARAVAEHDADGTPQRLFYDKGVGTGGRLDRLIGGVFGAGVAKNVRDAYHFLVDTYEPGDEIFLFGFSRGAFTARSTAGFVRNCGILRREHAYRLDDAYALYRARDPEQHPSEVEAALFRRSFSHETRIRFIGVFDTVGALGVPLTGLPLTDLANRRYRFHDTALSGQVDGAFQALAMHERRGSFAPTLWDPTESGQELEQVWFTGVHSDVGGGYSDHRLADVTLAWMVARARRYGLALDLPDAIDPDALGRRHLAMRGVYRYLPRHPRSPADGTTVASSVVDRQARYRDAPRPFRPMLGDPARVTDVEHIVGG</sequence>
<name>A0ABP9A2R0_9PSEU</name>
<accession>A0ABP9A2R0</accession>
<dbReference type="PANTHER" id="PTHR33840">
    <property type="match status" value="1"/>
</dbReference>
<keyword evidence="3" id="KW-1185">Reference proteome</keyword>
<gene>
    <name evidence="2" type="ORF">GCM10023200_01580</name>
</gene>
<dbReference type="Proteomes" id="UP001500928">
    <property type="component" value="Unassembled WGS sequence"/>
</dbReference>
<comment type="caution">
    <text evidence="2">The sequence shown here is derived from an EMBL/GenBank/DDBJ whole genome shotgun (WGS) entry which is preliminary data.</text>
</comment>
<dbReference type="Pfam" id="PF09994">
    <property type="entry name" value="T6SS_Tle1-like_cat"/>
    <property type="match status" value="1"/>
</dbReference>
<protein>
    <submittedName>
        <fullName evidence="2">DUF2235 domain-containing protein</fullName>
    </submittedName>
</protein>
<proteinExistence type="predicted"/>